<dbReference type="Proteomes" id="UP000320390">
    <property type="component" value="Chromosome"/>
</dbReference>
<evidence type="ECO:0000313" key="2">
    <source>
        <dbReference type="EMBL" id="QDV06089.1"/>
    </source>
</evidence>
<evidence type="ECO:0000256" key="1">
    <source>
        <dbReference type="SAM" id="SignalP"/>
    </source>
</evidence>
<dbReference type="AlphaFoldDB" id="A0A518EPT1"/>
<dbReference type="EMBL" id="CP036434">
    <property type="protein sequence ID" value="QDV06089.1"/>
    <property type="molecule type" value="Genomic_DNA"/>
</dbReference>
<gene>
    <name evidence="2" type="ORF">Poly30_15930</name>
</gene>
<keyword evidence="3" id="KW-1185">Reference proteome</keyword>
<name>A0A518EPT1_9BACT</name>
<keyword evidence="1" id="KW-0732">Signal</keyword>
<protein>
    <submittedName>
        <fullName evidence="2">Uncharacterized protein</fullName>
    </submittedName>
</protein>
<accession>A0A518EPT1</accession>
<evidence type="ECO:0000313" key="3">
    <source>
        <dbReference type="Proteomes" id="UP000320390"/>
    </source>
</evidence>
<sequence precursor="true">MHMHTSFLPGLLASLALTATVSAQTTLAANTIADNGGGASWGLFFDVTAETGALSITHLRTASTAGVGAGVEFDVYTIPGTGLGGDLTTGPGSSLTGWNSVGHAIGIQGAVAQGISELIDIPDVPVPAGQTVGVCLVFTVSGPRYFGTGANPYQTFTDGALTLTTGESRTVPFTPTGLLFSSRGLTGELVYDGGTIGTSYCGPAVLNSTGASGTISADGSTSVSDNDLTLMGSNLPNFSFCFFIVSRTQGFASMPGGSFGNLCLTGAVGRYVGPGQIQNSGSTGSVSLGIDLAAIPQPNGSIAAVPGDVFNFQVWYRDALGGTAGSNFTDGLQVTFQ</sequence>
<feature type="chain" id="PRO_5021785199" evidence="1">
    <location>
        <begin position="24"/>
        <end position="337"/>
    </location>
</feature>
<organism evidence="2 3">
    <name type="scientific">Saltatorellus ferox</name>
    <dbReference type="NCBI Taxonomy" id="2528018"/>
    <lineage>
        <taxon>Bacteria</taxon>
        <taxon>Pseudomonadati</taxon>
        <taxon>Planctomycetota</taxon>
        <taxon>Planctomycetia</taxon>
        <taxon>Planctomycetia incertae sedis</taxon>
        <taxon>Saltatorellus</taxon>
    </lineage>
</organism>
<feature type="signal peptide" evidence="1">
    <location>
        <begin position="1"/>
        <end position="23"/>
    </location>
</feature>
<reference evidence="2 3" key="1">
    <citation type="submission" date="2019-02" db="EMBL/GenBank/DDBJ databases">
        <title>Deep-cultivation of Planctomycetes and their phenomic and genomic characterization uncovers novel biology.</title>
        <authorList>
            <person name="Wiegand S."/>
            <person name="Jogler M."/>
            <person name="Boedeker C."/>
            <person name="Pinto D."/>
            <person name="Vollmers J."/>
            <person name="Rivas-Marin E."/>
            <person name="Kohn T."/>
            <person name="Peeters S.H."/>
            <person name="Heuer A."/>
            <person name="Rast P."/>
            <person name="Oberbeckmann S."/>
            <person name="Bunk B."/>
            <person name="Jeske O."/>
            <person name="Meyerdierks A."/>
            <person name="Storesund J.E."/>
            <person name="Kallscheuer N."/>
            <person name="Luecker S."/>
            <person name="Lage O.M."/>
            <person name="Pohl T."/>
            <person name="Merkel B.J."/>
            <person name="Hornburger P."/>
            <person name="Mueller R.-W."/>
            <person name="Bruemmer F."/>
            <person name="Labrenz M."/>
            <person name="Spormann A.M."/>
            <person name="Op den Camp H."/>
            <person name="Overmann J."/>
            <person name="Amann R."/>
            <person name="Jetten M.S.M."/>
            <person name="Mascher T."/>
            <person name="Medema M.H."/>
            <person name="Devos D.P."/>
            <person name="Kaster A.-K."/>
            <person name="Ovreas L."/>
            <person name="Rohde M."/>
            <person name="Galperin M.Y."/>
            <person name="Jogler C."/>
        </authorList>
    </citation>
    <scope>NUCLEOTIDE SEQUENCE [LARGE SCALE GENOMIC DNA]</scope>
    <source>
        <strain evidence="2 3">Poly30</strain>
    </source>
</reference>
<proteinExistence type="predicted"/>